<dbReference type="Proteomes" id="UP000198703">
    <property type="component" value="Unassembled WGS sequence"/>
</dbReference>
<evidence type="ECO:0000313" key="2">
    <source>
        <dbReference type="Proteomes" id="UP000198703"/>
    </source>
</evidence>
<protein>
    <submittedName>
        <fullName evidence="1">Uncharacterized protein</fullName>
    </submittedName>
</protein>
<dbReference type="EMBL" id="FNQM01000034">
    <property type="protein sequence ID" value="SEB03554.1"/>
    <property type="molecule type" value="Genomic_DNA"/>
</dbReference>
<sequence>MRLGLAKGPIRFEDILHWLPQRPEGRDDALHAAE</sequence>
<keyword evidence="2" id="KW-1185">Reference proteome</keyword>
<reference evidence="1 2" key="1">
    <citation type="submission" date="2016-10" db="EMBL/GenBank/DDBJ databases">
        <authorList>
            <person name="de Groot N.N."/>
        </authorList>
    </citation>
    <scope>NUCLEOTIDE SEQUENCE [LARGE SCALE GENOMIC DNA]</scope>
    <source>
        <strain evidence="1 2">DSM 15345</strain>
    </source>
</reference>
<accession>A0A1H4G200</accession>
<organism evidence="1 2">
    <name type="scientific">Rubrimonas cliftonensis</name>
    <dbReference type="NCBI Taxonomy" id="89524"/>
    <lineage>
        <taxon>Bacteria</taxon>
        <taxon>Pseudomonadati</taxon>
        <taxon>Pseudomonadota</taxon>
        <taxon>Alphaproteobacteria</taxon>
        <taxon>Rhodobacterales</taxon>
        <taxon>Paracoccaceae</taxon>
        <taxon>Rubrimonas</taxon>
    </lineage>
</organism>
<gene>
    <name evidence="1" type="ORF">SAMN05444370_13420</name>
</gene>
<evidence type="ECO:0000313" key="1">
    <source>
        <dbReference type="EMBL" id="SEB03554.1"/>
    </source>
</evidence>
<dbReference type="AlphaFoldDB" id="A0A1H4G200"/>
<proteinExistence type="predicted"/>
<name>A0A1H4G200_9RHOB</name>